<evidence type="ECO:0000256" key="4">
    <source>
        <dbReference type="ARBA" id="ARBA00023274"/>
    </source>
</evidence>
<dbReference type="InterPro" id="IPR036521">
    <property type="entry name" value="SRP19-like_sf"/>
</dbReference>
<dbReference type="EMBL" id="AFNH02001212">
    <property type="protein sequence ID" value="EZG43689.1"/>
    <property type="molecule type" value="Genomic_DNA"/>
</dbReference>
<dbReference type="OrthoDB" id="2190947at2759"/>
<dbReference type="GO" id="GO:0006617">
    <property type="term" value="P:SRP-dependent cotranslational protein targeting to membrane, signal sequence recognition"/>
    <property type="evidence" value="ECO:0007669"/>
    <property type="project" value="TreeGrafter"/>
</dbReference>
<dbReference type="Pfam" id="PF01922">
    <property type="entry name" value="SRP19"/>
    <property type="match status" value="1"/>
</dbReference>
<dbReference type="InterPro" id="IPR002778">
    <property type="entry name" value="Signal_recog_particle_SRP19"/>
</dbReference>
<evidence type="ECO:0000313" key="6">
    <source>
        <dbReference type="EMBL" id="EZG43689.1"/>
    </source>
</evidence>
<dbReference type="GO" id="GO:0008312">
    <property type="term" value="F:7S RNA binding"/>
    <property type="evidence" value="ECO:0007669"/>
    <property type="project" value="InterPro"/>
</dbReference>
<feature type="compositionally biased region" description="Basic and acidic residues" evidence="5">
    <location>
        <begin position="202"/>
        <end position="213"/>
    </location>
</feature>
<dbReference type="GeneID" id="22915621"/>
<accession>A0A023AYG5</accession>
<evidence type="ECO:0000256" key="2">
    <source>
        <dbReference type="ARBA" id="ARBA00022490"/>
    </source>
</evidence>
<evidence type="ECO:0000256" key="5">
    <source>
        <dbReference type="SAM" id="MobiDB-lite"/>
    </source>
</evidence>
<feature type="region of interest" description="Disordered" evidence="5">
    <location>
        <begin position="176"/>
        <end position="249"/>
    </location>
</feature>
<dbReference type="AlphaFoldDB" id="A0A023AYG5"/>
<organism evidence="6 7">
    <name type="scientific">Gregarina niphandrodes</name>
    <name type="common">Septate eugregarine</name>
    <dbReference type="NCBI Taxonomy" id="110365"/>
    <lineage>
        <taxon>Eukaryota</taxon>
        <taxon>Sar</taxon>
        <taxon>Alveolata</taxon>
        <taxon>Apicomplexa</taxon>
        <taxon>Conoidasida</taxon>
        <taxon>Gregarinasina</taxon>
        <taxon>Eugregarinorida</taxon>
        <taxon>Gregarinidae</taxon>
        <taxon>Gregarina</taxon>
    </lineage>
</organism>
<comment type="caution">
    <text evidence="6">The sequence shown here is derived from an EMBL/GenBank/DDBJ whole genome shotgun (WGS) entry which is preliminary data.</text>
</comment>
<keyword evidence="2" id="KW-0963">Cytoplasm</keyword>
<evidence type="ECO:0000256" key="3">
    <source>
        <dbReference type="ARBA" id="ARBA00023135"/>
    </source>
</evidence>
<gene>
    <name evidence="6" type="ORF">GNI_162480</name>
</gene>
<reference evidence="6" key="1">
    <citation type="submission" date="2013-12" db="EMBL/GenBank/DDBJ databases">
        <authorList>
            <person name="Omoto C.K."/>
            <person name="Sibley D."/>
            <person name="Venepally P."/>
            <person name="Hadjithomas M."/>
            <person name="Karamycheva S."/>
            <person name="Brunk B."/>
            <person name="Roos D."/>
            <person name="Caler E."/>
            <person name="Lorenzi H."/>
        </authorList>
    </citation>
    <scope>NUCLEOTIDE SEQUENCE</scope>
</reference>
<dbReference type="Proteomes" id="UP000019763">
    <property type="component" value="Unassembled WGS sequence"/>
</dbReference>
<proteinExistence type="predicted"/>
<dbReference type="PANTHER" id="PTHR17453">
    <property type="entry name" value="SIGNAL RECOGNITION PARTICLE 19 KD PROTEIN"/>
    <property type="match status" value="1"/>
</dbReference>
<dbReference type="RefSeq" id="XP_011133079.1">
    <property type="nucleotide sequence ID" value="XM_011134777.1"/>
</dbReference>
<feature type="compositionally biased region" description="Polar residues" evidence="5">
    <location>
        <begin position="187"/>
        <end position="196"/>
    </location>
</feature>
<dbReference type="SUPFAM" id="SSF69695">
    <property type="entry name" value="SRP19"/>
    <property type="match status" value="1"/>
</dbReference>
<dbReference type="VEuPathDB" id="CryptoDB:GNI_162480"/>
<feature type="compositionally biased region" description="Basic residues" evidence="5">
    <location>
        <begin position="232"/>
        <end position="249"/>
    </location>
</feature>
<keyword evidence="4" id="KW-0687">Ribonucleoprotein</keyword>
<evidence type="ECO:0000313" key="7">
    <source>
        <dbReference type="Proteomes" id="UP000019763"/>
    </source>
</evidence>
<dbReference type="GO" id="GO:0005786">
    <property type="term" value="C:signal recognition particle, endoplasmic reticulum targeting"/>
    <property type="evidence" value="ECO:0007669"/>
    <property type="project" value="UniProtKB-KW"/>
</dbReference>
<sequence>MVHKTSGLQDGGVHKTAGFTRPLVGAGMMKKMMENMSQVMSPDLLSLASNPELQQLKSRPERLFGPGVNGAPVEAGGLGDAWKRWKVIYPEYLDSRLTCREGRRLQQEACVPDVSIQDVLRALAQLDFPYVFENKRYPRRVYADGGRVKVGFAGTRTELYLAVAVAIMINRQQEEETAVGDQGQPPALTQTSHLPSTTVDQQRLDQQRTDQQRTDQQQGASARQHPDGTGPPKKRYDTRKKKGTKRTDR</sequence>
<comment type="subcellular location">
    <subcellularLocation>
        <location evidence="1">Cytoplasm</location>
    </subcellularLocation>
</comment>
<evidence type="ECO:0000256" key="1">
    <source>
        <dbReference type="ARBA" id="ARBA00004496"/>
    </source>
</evidence>
<keyword evidence="3" id="KW-0733">Signal recognition particle</keyword>
<keyword evidence="7" id="KW-1185">Reference proteome</keyword>
<dbReference type="Gene3D" id="3.30.56.30">
    <property type="entry name" value="Signal recognition particle, SRP19-like subunit"/>
    <property type="match status" value="1"/>
</dbReference>
<name>A0A023AYG5_GRENI</name>
<dbReference type="PANTHER" id="PTHR17453:SF0">
    <property type="entry name" value="SIGNAL RECOGNITION PARTICLE 19 KDA PROTEIN"/>
    <property type="match status" value="1"/>
</dbReference>
<protein>
    <submittedName>
        <fullName evidence="6">Signal recognition particle 19 kDa protein</fullName>
    </submittedName>
</protein>